<dbReference type="GO" id="GO:0022857">
    <property type="term" value="F:transmembrane transporter activity"/>
    <property type="evidence" value="ECO:0007669"/>
    <property type="project" value="InterPro"/>
</dbReference>
<evidence type="ECO:0000256" key="2">
    <source>
        <dbReference type="ARBA" id="ARBA00022448"/>
    </source>
</evidence>
<evidence type="ECO:0000256" key="1">
    <source>
        <dbReference type="ARBA" id="ARBA00004141"/>
    </source>
</evidence>
<feature type="domain" description="Major facilitator superfamily (MFS) profile" evidence="7">
    <location>
        <begin position="9"/>
        <end position="386"/>
    </location>
</feature>
<keyword evidence="3 6" id="KW-0812">Transmembrane</keyword>
<evidence type="ECO:0000259" key="7">
    <source>
        <dbReference type="PROSITE" id="PS50850"/>
    </source>
</evidence>
<dbReference type="RefSeq" id="WP_147846131.1">
    <property type="nucleotide sequence ID" value="NZ_VDUZ01000005.1"/>
</dbReference>
<feature type="transmembrane region" description="Helical" evidence="6">
    <location>
        <begin position="133"/>
        <end position="161"/>
    </location>
</feature>
<dbReference type="InterPro" id="IPR011701">
    <property type="entry name" value="MFS"/>
</dbReference>
<accession>A0A5C8PT20</accession>
<protein>
    <submittedName>
        <fullName evidence="8">Multidrug effflux MFS transporter</fullName>
    </submittedName>
</protein>
<feature type="transmembrane region" description="Helical" evidence="6">
    <location>
        <begin position="167"/>
        <end position="185"/>
    </location>
</feature>
<comment type="subcellular location">
    <subcellularLocation>
        <location evidence="1">Membrane</location>
        <topology evidence="1">Multi-pass membrane protein</topology>
    </subcellularLocation>
</comment>
<feature type="transmembrane region" description="Helical" evidence="6">
    <location>
        <begin position="100"/>
        <end position="121"/>
    </location>
</feature>
<keyword evidence="2" id="KW-0813">Transport</keyword>
<dbReference type="InterPro" id="IPR036259">
    <property type="entry name" value="MFS_trans_sf"/>
</dbReference>
<organism evidence="8 9">
    <name type="scientific">Vineibacter terrae</name>
    <dbReference type="NCBI Taxonomy" id="2586908"/>
    <lineage>
        <taxon>Bacteria</taxon>
        <taxon>Pseudomonadati</taxon>
        <taxon>Pseudomonadota</taxon>
        <taxon>Alphaproteobacteria</taxon>
        <taxon>Hyphomicrobiales</taxon>
        <taxon>Vineibacter</taxon>
    </lineage>
</organism>
<comment type="caution">
    <text evidence="8">The sequence shown here is derived from an EMBL/GenBank/DDBJ whole genome shotgun (WGS) entry which is preliminary data.</text>
</comment>
<dbReference type="Gene3D" id="1.20.1720.10">
    <property type="entry name" value="Multidrug resistance protein D"/>
    <property type="match status" value="1"/>
</dbReference>
<feature type="transmembrane region" description="Helical" evidence="6">
    <location>
        <begin position="336"/>
        <end position="357"/>
    </location>
</feature>
<proteinExistence type="predicted"/>
<dbReference type="GO" id="GO:0005886">
    <property type="term" value="C:plasma membrane"/>
    <property type="evidence" value="ECO:0007669"/>
    <property type="project" value="TreeGrafter"/>
</dbReference>
<keyword evidence="9" id="KW-1185">Reference proteome</keyword>
<reference evidence="8 9" key="1">
    <citation type="submission" date="2019-06" db="EMBL/GenBank/DDBJ databases">
        <title>New taxonomy in bacterial strain CC-CFT640, isolated from vineyard.</title>
        <authorList>
            <person name="Lin S.-Y."/>
            <person name="Tsai C.-F."/>
            <person name="Young C.-C."/>
        </authorList>
    </citation>
    <scope>NUCLEOTIDE SEQUENCE [LARGE SCALE GENOMIC DNA]</scope>
    <source>
        <strain evidence="8 9">CC-CFT640</strain>
    </source>
</reference>
<evidence type="ECO:0000256" key="4">
    <source>
        <dbReference type="ARBA" id="ARBA00022989"/>
    </source>
</evidence>
<dbReference type="GO" id="GO:1990961">
    <property type="term" value="P:xenobiotic detoxification by transmembrane export across the plasma membrane"/>
    <property type="evidence" value="ECO:0007669"/>
    <property type="project" value="TreeGrafter"/>
</dbReference>
<dbReference type="PANTHER" id="PTHR23502">
    <property type="entry name" value="MAJOR FACILITATOR SUPERFAMILY"/>
    <property type="match status" value="1"/>
</dbReference>
<dbReference type="SUPFAM" id="SSF103473">
    <property type="entry name" value="MFS general substrate transporter"/>
    <property type="match status" value="1"/>
</dbReference>
<feature type="transmembrane region" description="Helical" evidence="6">
    <location>
        <begin position="243"/>
        <end position="261"/>
    </location>
</feature>
<dbReference type="PANTHER" id="PTHR23502:SF132">
    <property type="entry name" value="POLYAMINE TRANSPORTER 2-RELATED"/>
    <property type="match status" value="1"/>
</dbReference>
<keyword evidence="5 6" id="KW-0472">Membrane</keyword>
<evidence type="ECO:0000256" key="3">
    <source>
        <dbReference type="ARBA" id="ARBA00022692"/>
    </source>
</evidence>
<dbReference type="InterPro" id="IPR020846">
    <property type="entry name" value="MFS_dom"/>
</dbReference>
<dbReference type="Pfam" id="PF07690">
    <property type="entry name" value="MFS_1"/>
    <property type="match status" value="1"/>
</dbReference>
<dbReference type="Proteomes" id="UP000321638">
    <property type="component" value="Unassembled WGS sequence"/>
</dbReference>
<dbReference type="PROSITE" id="PS50850">
    <property type="entry name" value="MFS"/>
    <property type="match status" value="1"/>
</dbReference>
<feature type="transmembrane region" description="Helical" evidence="6">
    <location>
        <begin position="363"/>
        <end position="382"/>
    </location>
</feature>
<dbReference type="OrthoDB" id="7494101at2"/>
<dbReference type="PRINTS" id="PR01036">
    <property type="entry name" value="TCRTETB"/>
</dbReference>
<feature type="transmembrane region" description="Helical" evidence="6">
    <location>
        <begin position="273"/>
        <end position="293"/>
    </location>
</feature>
<gene>
    <name evidence="8" type="ORF">FHP25_06740</name>
</gene>
<feature type="transmembrane region" description="Helical" evidence="6">
    <location>
        <begin position="299"/>
        <end position="324"/>
    </location>
</feature>
<feature type="transmembrane region" description="Helical" evidence="6">
    <location>
        <begin position="206"/>
        <end position="231"/>
    </location>
</feature>
<evidence type="ECO:0000256" key="6">
    <source>
        <dbReference type="SAM" id="Phobius"/>
    </source>
</evidence>
<feature type="transmembrane region" description="Helical" evidence="6">
    <location>
        <begin position="46"/>
        <end position="67"/>
    </location>
</feature>
<evidence type="ECO:0000313" key="8">
    <source>
        <dbReference type="EMBL" id="TXL79622.1"/>
    </source>
</evidence>
<name>A0A5C8PT20_9HYPH</name>
<feature type="transmembrane region" description="Helical" evidence="6">
    <location>
        <begin position="74"/>
        <end position="94"/>
    </location>
</feature>
<keyword evidence="4 6" id="KW-1133">Transmembrane helix</keyword>
<sequence length="397" mass="40554">MSSSRPVVTFSLLILCATLSLAGTDLILPAVPQLPAVFATNEATAQLVLAAYVGGSGFGLLLFGRLVDRFERKALLVSSLAAFAIAALGCAFSPSIGVLIGLRFAQGAASAAAPVFGPGIIRQLFSDKAAVRAVGFLGSVESLVPALAPILGVALLAHLGWQSSFELLAALASAAAVLIAMLGMPRTQRARGARGGYLQLLTDRVFMRYALSQAMTLGGLITFVFGAPAVIVGTMGGTLDDFIVMQVVNVAGFIVTANLSARIAERLGAEQVILLGTAMAAASALALLAYGLAGGADSMILTLLFLPMAIGLGLRGPVGFYRGVVAAGGNDARGSALIVFFIFMMTTMGTVLAAPIITRGLPALALVASAIHLASVASLLLLPRMQETVSQAADPQR</sequence>
<dbReference type="AlphaFoldDB" id="A0A5C8PT20"/>
<evidence type="ECO:0000313" key="9">
    <source>
        <dbReference type="Proteomes" id="UP000321638"/>
    </source>
</evidence>
<evidence type="ECO:0000256" key="5">
    <source>
        <dbReference type="ARBA" id="ARBA00023136"/>
    </source>
</evidence>
<dbReference type="EMBL" id="VDUZ01000005">
    <property type="protein sequence ID" value="TXL79622.1"/>
    <property type="molecule type" value="Genomic_DNA"/>
</dbReference>